<gene>
    <name evidence="1" type="ORF">FRUB_10249</name>
</gene>
<reference evidence="2" key="1">
    <citation type="submission" date="2017-06" db="EMBL/GenBank/DDBJ databases">
        <title>Genome analysis of Fimbriiglobus ruber SP5, the first member of the order Planctomycetales with confirmed chitinolytic capability.</title>
        <authorList>
            <person name="Ravin N.V."/>
            <person name="Rakitin A.L."/>
            <person name="Ivanova A.A."/>
            <person name="Beletsky A.V."/>
            <person name="Kulichevskaya I.S."/>
            <person name="Mardanov A.V."/>
            <person name="Dedysh S.N."/>
        </authorList>
    </citation>
    <scope>NUCLEOTIDE SEQUENCE [LARGE SCALE GENOMIC DNA]</scope>
    <source>
        <strain evidence="2">SP5</strain>
    </source>
</reference>
<accession>A0A225D6X2</accession>
<evidence type="ECO:0000313" key="1">
    <source>
        <dbReference type="EMBL" id="OWK34278.1"/>
    </source>
</evidence>
<proteinExistence type="predicted"/>
<dbReference type="AlphaFoldDB" id="A0A225D6X2"/>
<comment type="caution">
    <text evidence="1">The sequence shown here is derived from an EMBL/GenBank/DDBJ whole genome shotgun (WGS) entry which is preliminary data.</text>
</comment>
<dbReference type="Proteomes" id="UP000214646">
    <property type="component" value="Unassembled WGS sequence"/>
</dbReference>
<keyword evidence="2" id="KW-1185">Reference proteome</keyword>
<sequence length="127" mass="13701">MASVLIVVAVVLVAVVNSCPPPGGNGVDTEPTHPPSPLVAKDPARTKVIEDVRAGHLTLAEGVREMRLLNAVPPAVPDSVYNYYPGATLEERVARNLILRIQMVTPESERDAITRRLEAEIAGWTKD</sequence>
<name>A0A225D6X2_9BACT</name>
<evidence type="ECO:0000313" key="2">
    <source>
        <dbReference type="Proteomes" id="UP000214646"/>
    </source>
</evidence>
<protein>
    <submittedName>
        <fullName evidence="1">Uncharacterized protein</fullName>
    </submittedName>
</protein>
<dbReference type="EMBL" id="NIDE01000020">
    <property type="protein sequence ID" value="OWK34278.1"/>
    <property type="molecule type" value="Genomic_DNA"/>
</dbReference>
<organism evidence="1 2">
    <name type="scientific">Fimbriiglobus ruber</name>
    <dbReference type="NCBI Taxonomy" id="1908690"/>
    <lineage>
        <taxon>Bacteria</taxon>
        <taxon>Pseudomonadati</taxon>
        <taxon>Planctomycetota</taxon>
        <taxon>Planctomycetia</taxon>
        <taxon>Gemmatales</taxon>
        <taxon>Gemmataceae</taxon>
        <taxon>Fimbriiglobus</taxon>
    </lineage>
</organism>